<proteinExistence type="predicted"/>
<evidence type="ECO:0000313" key="1">
    <source>
        <dbReference type="EMBL" id="MBX62342.1"/>
    </source>
</evidence>
<sequence>MLSLLFYIKNIKFCSYSKDAETRPFLLISKDSPLICLYDAALSDLYLHIHKNGLFYVSLPLPLL</sequence>
<dbReference type="AlphaFoldDB" id="A0A2P2Q5S5"/>
<organism evidence="1">
    <name type="scientific">Rhizophora mucronata</name>
    <name type="common">Asiatic mangrove</name>
    <dbReference type="NCBI Taxonomy" id="61149"/>
    <lineage>
        <taxon>Eukaryota</taxon>
        <taxon>Viridiplantae</taxon>
        <taxon>Streptophyta</taxon>
        <taxon>Embryophyta</taxon>
        <taxon>Tracheophyta</taxon>
        <taxon>Spermatophyta</taxon>
        <taxon>Magnoliopsida</taxon>
        <taxon>eudicotyledons</taxon>
        <taxon>Gunneridae</taxon>
        <taxon>Pentapetalae</taxon>
        <taxon>rosids</taxon>
        <taxon>fabids</taxon>
        <taxon>Malpighiales</taxon>
        <taxon>Rhizophoraceae</taxon>
        <taxon>Rhizophora</taxon>
    </lineage>
</organism>
<name>A0A2P2Q5S5_RHIMU</name>
<dbReference type="EMBL" id="GGEC01081858">
    <property type="protein sequence ID" value="MBX62342.1"/>
    <property type="molecule type" value="Transcribed_RNA"/>
</dbReference>
<accession>A0A2P2Q5S5</accession>
<reference evidence="1" key="1">
    <citation type="submission" date="2018-02" db="EMBL/GenBank/DDBJ databases">
        <title>Rhizophora mucronata_Transcriptome.</title>
        <authorList>
            <person name="Meera S.P."/>
            <person name="Sreeshan A."/>
            <person name="Augustine A."/>
        </authorList>
    </citation>
    <scope>NUCLEOTIDE SEQUENCE</scope>
    <source>
        <tissue evidence="1">Leaf</tissue>
    </source>
</reference>
<protein>
    <submittedName>
        <fullName evidence="1">Uncharacterized protein</fullName>
    </submittedName>
</protein>